<reference evidence="2" key="1">
    <citation type="submission" date="2016-10" db="EMBL/GenBank/DDBJ databases">
        <authorList>
            <person name="Varghese N."/>
            <person name="Submissions S."/>
        </authorList>
    </citation>
    <scope>NUCLEOTIDE SEQUENCE [LARGE SCALE GENOMIC DNA]</scope>
    <source>
        <strain evidence="2">ATCC 23835</strain>
    </source>
</reference>
<accession>A0A1H1RFT3</accession>
<keyword evidence="2" id="KW-1185">Reference proteome</keyword>
<organism evidence="1 2">
    <name type="scientific">Pseudomonas asplenii</name>
    <dbReference type="NCBI Taxonomy" id="53407"/>
    <lineage>
        <taxon>Bacteria</taxon>
        <taxon>Pseudomonadati</taxon>
        <taxon>Pseudomonadota</taxon>
        <taxon>Gammaproteobacteria</taxon>
        <taxon>Pseudomonadales</taxon>
        <taxon>Pseudomonadaceae</taxon>
        <taxon>Pseudomonas</taxon>
    </lineage>
</organism>
<name>A0A1H1RFT3_9PSED</name>
<gene>
    <name evidence="1" type="ORF">SAMN05216598_1294</name>
</gene>
<dbReference type="PROSITE" id="PS51257">
    <property type="entry name" value="PROKAR_LIPOPROTEIN"/>
    <property type="match status" value="1"/>
</dbReference>
<evidence type="ECO:0000313" key="2">
    <source>
        <dbReference type="Proteomes" id="UP000199524"/>
    </source>
</evidence>
<dbReference type="EMBL" id="LT629777">
    <property type="protein sequence ID" value="SDS34555.1"/>
    <property type="molecule type" value="Genomic_DNA"/>
</dbReference>
<dbReference type="AlphaFoldDB" id="A0A1H1RFT3"/>
<evidence type="ECO:0008006" key="3">
    <source>
        <dbReference type="Google" id="ProtNLM"/>
    </source>
</evidence>
<evidence type="ECO:0000313" key="1">
    <source>
        <dbReference type="EMBL" id="SDS34555.1"/>
    </source>
</evidence>
<protein>
    <recommendedName>
        <fullName evidence="3">Lipoprotein</fullName>
    </recommendedName>
</protein>
<proteinExistence type="predicted"/>
<dbReference type="Proteomes" id="UP000199524">
    <property type="component" value="Chromosome I"/>
</dbReference>
<sequence>MKILRVAPAMLLVLLGGCGQVSNIRSFSTAYTSPQAGETARLRVVSDGMVRAVPGRNCLDWTSPGAGVMVSAQSGFTDRNGERLGMPGMAPRSADVVSSELVIPANKPIAFHYLAQQRYARQCFNTLSFVPRPGVDYQLQATMAGGCRIELDERRAGEEWLQIVDATQTAKASMCNVMDNF</sequence>